<dbReference type="PANTHER" id="PTHR24040">
    <property type="entry name" value="LAMININ G-LIKE DOMAIN-CONTAINING PROTEIN"/>
    <property type="match status" value="1"/>
</dbReference>
<comment type="caution">
    <text evidence="10">The sequence shown here is derived from an EMBL/GenBank/DDBJ whole genome shotgun (WGS) entry which is preliminary data.</text>
</comment>
<dbReference type="InterPro" id="IPR018097">
    <property type="entry name" value="EGF_Ca-bd_CS"/>
</dbReference>
<dbReference type="FunFam" id="2.10.25.10:FF:000066">
    <property type="entry name" value="FAT atypical cadherin 4"/>
    <property type="match status" value="1"/>
</dbReference>
<reference evidence="10" key="1">
    <citation type="journal article" date="2019" name="bioRxiv">
        <title>The Genome of the Zebra Mussel, Dreissena polymorpha: A Resource for Invasive Species Research.</title>
        <authorList>
            <person name="McCartney M.A."/>
            <person name="Auch B."/>
            <person name="Kono T."/>
            <person name="Mallez S."/>
            <person name="Zhang Y."/>
            <person name="Obille A."/>
            <person name="Becker A."/>
            <person name="Abrahante J.E."/>
            <person name="Garbe J."/>
            <person name="Badalamenti J.P."/>
            <person name="Herman A."/>
            <person name="Mangelson H."/>
            <person name="Liachko I."/>
            <person name="Sullivan S."/>
            <person name="Sone E.D."/>
            <person name="Koren S."/>
            <person name="Silverstein K.A.T."/>
            <person name="Beckman K.B."/>
            <person name="Gohl D.M."/>
        </authorList>
    </citation>
    <scope>NUCLEOTIDE SEQUENCE</scope>
    <source>
        <strain evidence="10">Duluth1</strain>
        <tissue evidence="10">Whole animal</tissue>
    </source>
</reference>
<feature type="domain" description="EGF-like" evidence="9">
    <location>
        <begin position="487"/>
        <end position="523"/>
    </location>
</feature>
<feature type="disulfide bond" evidence="8">
    <location>
        <begin position="239"/>
        <end position="248"/>
    </location>
</feature>
<gene>
    <name evidence="10" type="ORF">DPMN_103326</name>
</gene>
<reference evidence="10" key="2">
    <citation type="submission" date="2020-11" db="EMBL/GenBank/DDBJ databases">
        <authorList>
            <person name="McCartney M.A."/>
            <person name="Auch B."/>
            <person name="Kono T."/>
            <person name="Mallez S."/>
            <person name="Becker A."/>
            <person name="Gohl D.M."/>
            <person name="Silverstein K.A.T."/>
            <person name="Koren S."/>
            <person name="Bechman K.B."/>
            <person name="Herman A."/>
            <person name="Abrahante J.E."/>
            <person name="Garbe J."/>
        </authorList>
    </citation>
    <scope>NUCLEOTIDE SEQUENCE</scope>
    <source>
        <strain evidence="10">Duluth1</strain>
        <tissue evidence="10">Whole animal</tissue>
    </source>
</reference>
<feature type="domain" description="EGF-like" evidence="9">
    <location>
        <begin position="449"/>
        <end position="485"/>
    </location>
</feature>
<dbReference type="Pfam" id="PF07645">
    <property type="entry name" value="EGF_CA"/>
    <property type="match status" value="6"/>
</dbReference>
<keyword evidence="2" id="KW-0964">Secreted</keyword>
<dbReference type="Pfam" id="PF12661">
    <property type="entry name" value="hEGF"/>
    <property type="match status" value="2"/>
</dbReference>
<dbReference type="PROSITE" id="PS50026">
    <property type="entry name" value="EGF_3"/>
    <property type="match status" value="7"/>
</dbReference>
<feature type="disulfide bond" evidence="8">
    <location>
        <begin position="437"/>
        <end position="446"/>
    </location>
</feature>
<evidence type="ECO:0000256" key="4">
    <source>
        <dbReference type="ARBA" id="ARBA00022729"/>
    </source>
</evidence>
<dbReference type="InterPro" id="IPR051145">
    <property type="entry name" value="GAS-SHBG-PROS"/>
</dbReference>
<dbReference type="PROSITE" id="PS01186">
    <property type="entry name" value="EGF_2"/>
    <property type="match status" value="7"/>
</dbReference>
<dbReference type="SMART" id="SM00181">
    <property type="entry name" value="EGF"/>
    <property type="match status" value="8"/>
</dbReference>
<dbReference type="PROSITE" id="PS01187">
    <property type="entry name" value="EGF_CA"/>
    <property type="match status" value="3"/>
</dbReference>
<keyword evidence="4" id="KW-0732">Signal</keyword>
<keyword evidence="6 8" id="KW-1015">Disulfide bond</keyword>
<evidence type="ECO:0000256" key="3">
    <source>
        <dbReference type="ARBA" id="ARBA00022536"/>
    </source>
</evidence>
<feature type="domain" description="EGF-like" evidence="9">
    <location>
        <begin position="297"/>
        <end position="333"/>
    </location>
</feature>
<evidence type="ECO:0000256" key="6">
    <source>
        <dbReference type="ARBA" id="ARBA00023157"/>
    </source>
</evidence>
<dbReference type="EMBL" id="JAIWYP010000004">
    <property type="protein sequence ID" value="KAH3830089.1"/>
    <property type="molecule type" value="Genomic_DNA"/>
</dbReference>
<sequence length="582" mass="63510">MKNPDVDVRWPCLDKDVGIHRFGDECSRICHCRDNEKCGQNGTCQNGCAQGMFGPGCQYVDIARNFNTTARHSTSLKRSSHKYAKLAVDLSNTTCSSTLEADLETGQPWWKLWFPYYVTFTYNEFHVDVKYAANVSQYRVSVANLTHVSDMAMWSNESLCYETQGDDPPFPSSGTHAVLRVFCKKPVVGNSIRIELLKTRTQLVLCDVYVSQDIDECAVSTCKNGARCVNSSGGFNCMCAMGWQGTNCDEEPGATTPLVGTNVLAQRASREPTVMTNRARCDNTAGGYKCTCATGWQGTNCDDGEFHNRARCDNTAGGYKCTCATGWQGTNCDDDIDECAASTCKNRARCDNSAGGYKCTCATGWQGINCDDDIDECAASPCKNRARCDNSAGGYKCTCATGWKGTNCDDDIDECAVSTCKNRARCVNSRGGYNCMCATGWQGTNCDEDIDECAVSTCKNRARCVNSPGGYSCTCAMGWQGTKCNEDIDECAVNTCQNRARCVNFAGGYNCMCATGWQGTNCDDEPGVSTSLVGTTGTNCEDGEIHIATILFEKHIFEESRLRQLPRRVQLYVRNGLAGNQL</sequence>
<evidence type="ECO:0000256" key="1">
    <source>
        <dbReference type="ARBA" id="ARBA00004613"/>
    </source>
</evidence>
<dbReference type="SUPFAM" id="SSF57196">
    <property type="entry name" value="EGF/Laminin"/>
    <property type="match status" value="1"/>
</dbReference>
<evidence type="ECO:0000313" key="11">
    <source>
        <dbReference type="Proteomes" id="UP000828390"/>
    </source>
</evidence>
<feature type="disulfide bond" evidence="8">
    <location>
        <begin position="323"/>
        <end position="332"/>
    </location>
</feature>
<organism evidence="10 11">
    <name type="scientific">Dreissena polymorpha</name>
    <name type="common">Zebra mussel</name>
    <name type="synonym">Mytilus polymorpha</name>
    <dbReference type="NCBI Taxonomy" id="45954"/>
    <lineage>
        <taxon>Eukaryota</taxon>
        <taxon>Metazoa</taxon>
        <taxon>Spiralia</taxon>
        <taxon>Lophotrochozoa</taxon>
        <taxon>Mollusca</taxon>
        <taxon>Bivalvia</taxon>
        <taxon>Autobranchia</taxon>
        <taxon>Heteroconchia</taxon>
        <taxon>Euheterodonta</taxon>
        <taxon>Imparidentia</taxon>
        <taxon>Neoheterodontei</taxon>
        <taxon>Myida</taxon>
        <taxon>Dreissenoidea</taxon>
        <taxon>Dreissenidae</taxon>
        <taxon>Dreissena</taxon>
    </lineage>
</organism>
<dbReference type="PROSITE" id="PS00010">
    <property type="entry name" value="ASX_HYDROXYL"/>
    <property type="match status" value="7"/>
</dbReference>
<comment type="subcellular location">
    <subcellularLocation>
        <location evidence="1">Secreted</location>
    </subcellularLocation>
</comment>
<dbReference type="GO" id="GO:0005576">
    <property type="term" value="C:extracellular region"/>
    <property type="evidence" value="ECO:0007669"/>
    <property type="project" value="UniProtKB-SubCell"/>
</dbReference>
<dbReference type="InterPro" id="IPR000152">
    <property type="entry name" value="EGF-type_Asp/Asn_hydroxyl_site"/>
</dbReference>
<dbReference type="SMART" id="SM00179">
    <property type="entry name" value="EGF_CA"/>
    <property type="match status" value="8"/>
</dbReference>
<dbReference type="AlphaFoldDB" id="A0A9D4K0P6"/>
<proteinExistence type="predicted"/>
<dbReference type="Proteomes" id="UP000828390">
    <property type="component" value="Unassembled WGS sequence"/>
</dbReference>
<feature type="disulfide bond" evidence="8">
    <location>
        <begin position="513"/>
        <end position="522"/>
    </location>
</feature>
<protein>
    <recommendedName>
        <fullName evidence="9">EGF-like domain-containing protein</fullName>
    </recommendedName>
</protein>
<evidence type="ECO:0000256" key="7">
    <source>
        <dbReference type="ARBA" id="ARBA00023180"/>
    </source>
</evidence>
<dbReference type="InterPro" id="IPR013032">
    <property type="entry name" value="EGF-like_CS"/>
</dbReference>
<dbReference type="Gene3D" id="2.10.25.10">
    <property type="entry name" value="Laminin"/>
    <property type="match status" value="8"/>
</dbReference>
<dbReference type="FunFam" id="2.10.25.10:FF:000125">
    <property type="entry name" value="Neurogenic locus notch protein-like"/>
    <property type="match status" value="5"/>
</dbReference>
<dbReference type="PROSITE" id="PS00022">
    <property type="entry name" value="EGF_1"/>
    <property type="match status" value="7"/>
</dbReference>
<accession>A0A9D4K0P6</accession>
<feature type="disulfide bond" evidence="8">
    <location>
        <begin position="475"/>
        <end position="484"/>
    </location>
</feature>
<feature type="domain" description="EGF-like" evidence="9">
    <location>
        <begin position="335"/>
        <end position="371"/>
    </location>
</feature>
<dbReference type="InterPro" id="IPR049883">
    <property type="entry name" value="NOTCH1_EGF-like"/>
</dbReference>
<keyword evidence="5" id="KW-0677">Repeat</keyword>
<evidence type="ECO:0000256" key="2">
    <source>
        <dbReference type="ARBA" id="ARBA00022525"/>
    </source>
</evidence>
<keyword evidence="7" id="KW-0325">Glycoprotein</keyword>
<keyword evidence="3 8" id="KW-0245">EGF-like domain</keyword>
<feature type="domain" description="EGF-like" evidence="9">
    <location>
        <begin position="411"/>
        <end position="447"/>
    </location>
</feature>
<evidence type="ECO:0000259" key="9">
    <source>
        <dbReference type="PROSITE" id="PS50026"/>
    </source>
</evidence>
<feature type="disulfide bond" evidence="8">
    <location>
        <begin position="399"/>
        <end position="408"/>
    </location>
</feature>
<name>A0A9D4K0P6_DREPO</name>
<evidence type="ECO:0000313" key="10">
    <source>
        <dbReference type="EMBL" id="KAH3830089.1"/>
    </source>
</evidence>
<dbReference type="PANTHER" id="PTHR24040:SF13">
    <property type="entry name" value="FIBROPELLIN-1"/>
    <property type="match status" value="1"/>
</dbReference>
<feature type="disulfide bond" evidence="8">
    <location>
        <begin position="361"/>
        <end position="370"/>
    </location>
</feature>
<keyword evidence="11" id="KW-1185">Reference proteome</keyword>
<dbReference type="CDD" id="cd00054">
    <property type="entry name" value="EGF_CA"/>
    <property type="match status" value="8"/>
</dbReference>
<dbReference type="SUPFAM" id="SSF57184">
    <property type="entry name" value="Growth factor receptor domain"/>
    <property type="match status" value="3"/>
</dbReference>
<feature type="domain" description="EGF-like" evidence="9">
    <location>
        <begin position="373"/>
        <end position="409"/>
    </location>
</feature>
<dbReference type="InterPro" id="IPR001881">
    <property type="entry name" value="EGF-like_Ca-bd_dom"/>
</dbReference>
<dbReference type="InterPro" id="IPR000742">
    <property type="entry name" value="EGF"/>
</dbReference>
<dbReference type="InterPro" id="IPR009030">
    <property type="entry name" value="Growth_fac_rcpt_cys_sf"/>
</dbReference>
<evidence type="ECO:0000256" key="8">
    <source>
        <dbReference type="PROSITE-ProRule" id="PRU00076"/>
    </source>
</evidence>
<dbReference type="GO" id="GO:0005509">
    <property type="term" value="F:calcium ion binding"/>
    <property type="evidence" value="ECO:0007669"/>
    <property type="project" value="InterPro"/>
</dbReference>
<evidence type="ECO:0000256" key="5">
    <source>
        <dbReference type="ARBA" id="ARBA00022737"/>
    </source>
</evidence>
<feature type="domain" description="EGF-like" evidence="9">
    <location>
        <begin position="213"/>
        <end position="249"/>
    </location>
</feature>
<comment type="caution">
    <text evidence="8">Lacks conserved residue(s) required for the propagation of feature annotation.</text>
</comment>